<dbReference type="Proteomes" id="UP000001304">
    <property type="component" value="Chromosome"/>
</dbReference>
<evidence type="ECO:0000313" key="2">
    <source>
        <dbReference type="Proteomes" id="UP000001304"/>
    </source>
</evidence>
<dbReference type="EMBL" id="CP002098">
    <property type="protein sequence ID" value="ADM26982.1"/>
    <property type="molecule type" value="Genomic_DNA"/>
</dbReference>
<organism evidence="1 2">
    <name type="scientific">Ignisphaera aggregans (strain DSM 17230 / JCM 13409 / AQ1.S1)</name>
    <dbReference type="NCBI Taxonomy" id="583356"/>
    <lineage>
        <taxon>Archaea</taxon>
        <taxon>Thermoproteota</taxon>
        <taxon>Thermoprotei</taxon>
        <taxon>Desulfurococcales</taxon>
        <taxon>Desulfurococcaceae</taxon>
        <taxon>Ignisphaera</taxon>
    </lineage>
</organism>
<dbReference type="HOGENOM" id="CLU_2419987_0_0_2"/>
<accession>E0SPW0</accession>
<dbReference type="KEGG" id="iag:Igag_0131"/>
<name>E0SPW0_IGNAA</name>
<reference evidence="1 2" key="1">
    <citation type="journal article" date="2010" name="Stand. Genomic Sci.">
        <title>Complete genome sequence of Ignisphaera aggregans type strain (AQ1.S1).</title>
        <authorList>
            <person name="Goker M."/>
            <person name="Held B."/>
            <person name="Lapidus A."/>
            <person name="Nolan M."/>
            <person name="Spring S."/>
            <person name="Yasawong M."/>
            <person name="Lucas S."/>
            <person name="Glavina Del Rio T."/>
            <person name="Tice H."/>
            <person name="Cheng J.F."/>
            <person name="Goodwin L."/>
            <person name="Tapia R."/>
            <person name="Pitluck S."/>
            <person name="Liolios K."/>
            <person name="Ivanova N."/>
            <person name="Mavromatis K."/>
            <person name="Mikhailova N."/>
            <person name="Pati A."/>
            <person name="Chen A."/>
            <person name="Palaniappan K."/>
            <person name="Brambilla E."/>
            <person name="Land M."/>
            <person name="Hauser L."/>
            <person name="Chang Y.J."/>
            <person name="Jeffries C.D."/>
            <person name="Brettin T."/>
            <person name="Detter J.C."/>
            <person name="Han C."/>
            <person name="Rohde M."/>
            <person name="Sikorski J."/>
            <person name="Woyke T."/>
            <person name="Bristow J."/>
            <person name="Eisen J.A."/>
            <person name="Markowitz V."/>
            <person name="Hugenholtz P."/>
            <person name="Kyrpides N.C."/>
            <person name="Klenk H.P."/>
        </authorList>
    </citation>
    <scope>NUCLEOTIDE SEQUENCE [LARGE SCALE GENOMIC DNA]</scope>
    <source>
        <strain evidence="2">DSM 17230 / JCM 13409 / AQ1.S1</strain>
    </source>
</reference>
<proteinExistence type="predicted"/>
<evidence type="ECO:0008006" key="3">
    <source>
        <dbReference type="Google" id="ProtNLM"/>
    </source>
</evidence>
<dbReference type="AlphaFoldDB" id="E0SPW0"/>
<evidence type="ECO:0000313" key="1">
    <source>
        <dbReference type="EMBL" id="ADM26982.1"/>
    </source>
</evidence>
<sequence>MSRTLRQKYINVFIMLGDSSYLSDIREILDNICSTVSCNYEIKQSIVIDRFYYIRIKVDNSIHDIKQKIEKSLGEFSDKVSWFKVELIEVK</sequence>
<dbReference type="BioCyc" id="IAGG583356:GHAH-142-MONOMER"/>
<protein>
    <recommendedName>
        <fullName evidence="3">Lrp/AsnC family transcriptional regulator</fullName>
    </recommendedName>
</protein>
<gene>
    <name evidence="1" type="ordered locus">Igag_0131</name>
</gene>
<keyword evidence="2" id="KW-1185">Reference proteome</keyword>